<dbReference type="GO" id="GO:1990414">
    <property type="term" value="P:replication-born double-strand break repair via sister chromatid exchange"/>
    <property type="evidence" value="ECO:0007669"/>
    <property type="project" value="TreeGrafter"/>
</dbReference>
<dbReference type="GO" id="GO:0005634">
    <property type="term" value="C:nucleus"/>
    <property type="evidence" value="ECO:0007669"/>
    <property type="project" value="UniProtKB-SubCell"/>
</dbReference>
<name>A0A833R3S3_9POAL</name>
<feature type="domain" description="Rad21/Rec8-like protein N-terminal" evidence="4">
    <location>
        <begin position="85"/>
        <end position="178"/>
    </location>
</feature>
<dbReference type="AlphaFoldDB" id="A0A833R3S3"/>
<feature type="region of interest" description="Disordered" evidence="3">
    <location>
        <begin position="327"/>
        <end position="384"/>
    </location>
</feature>
<feature type="compositionally biased region" description="Polar residues" evidence="3">
    <location>
        <begin position="369"/>
        <end position="381"/>
    </location>
</feature>
<dbReference type="Proteomes" id="UP000623129">
    <property type="component" value="Unassembled WGS sequence"/>
</dbReference>
<dbReference type="InterPro" id="IPR006910">
    <property type="entry name" value="Rad21_Rec8_N"/>
</dbReference>
<keyword evidence="2" id="KW-0539">Nucleus</keyword>
<protein>
    <submittedName>
        <fullName evidence="5">Sister chromatid cohesion 1 protein 2 isoform X4</fullName>
    </submittedName>
</protein>
<dbReference type="EMBL" id="SWLB01000006">
    <property type="protein sequence ID" value="KAF3337930.1"/>
    <property type="molecule type" value="Genomic_DNA"/>
</dbReference>
<dbReference type="InterPro" id="IPR039781">
    <property type="entry name" value="Rad21/Rec8-like"/>
</dbReference>
<organism evidence="5 6">
    <name type="scientific">Carex littledalei</name>
    <dbReference type="NCBI Taxonomy" id="544730"/>
    <lineage>
        <taxon>Eukaryota</taxon>
        <taxon>Viridiplantae</taxon>
        <taxon>Streptophyta</taxon>
        <taxon>Embryophyta</taxon>
        <taxon>Tracheophyta</taxon>
        <taxon>Spermatophyta</taxon>
        <taxon>Magnoliopsida</taxon>
        <taxon>Liliopsida</taxon>
        <taxon>Poales</taxon>
        <taxon>Cyperaceae</taxon>
        <taxon>Cyperoideae</taxon>
        <taxon>Cariceae</taxon>
        <taxon>Carex</taxon>
        <taxon>Carex subgen. Euthyceras</taxon>
    </lineage>
</organism>
<dbReference type="GO" id="GO:0008278">
    <property type="term" value="C:cohesin complex"/>
    <property type="evidence" value="ECO:0007669"/>
    <property type="project" value="InterPro"/>
</dbReference>
<dbReference type="GO" id="GO:0003682">
    <property type="term" value="F:chromatin binding"/>
    <property type="evidence" value="ECO:0007669"/>
    <property type="project" value="TreeGrafter"/>
</dbReference>
<evidence type="ECO:0000256" key="2">
    <source>
        <dbReference type="ARBA" id="ARBA00023242"/>
    </source>
</evidence>
<evidence type="ECO:0000256" key="3">
    <source>
        <dbReference type="SAM" id="MobiDB-lite"/>
    </source>
</evidence>
<evidence type="ECO:0000259" key="4">
    <source>
        <dbReference type="Pfam" id="PF04825"/>
    </source>
</evidence>
<dbReference type="PANTHER" id="PTHR12585:SF73">
    <property type="entry name" value="SISTER CHROMATID COHESION 1 PROTEIN 2"/>
    <property type="match status" value="1"/>
</dbReference>
<evidence type="ECO:0000313" key="5">
    <source>
        <dbReference type="EMBL" id="KAF3337930.1"/>
    </source>
</evidence>
<dbReference type="GO" id="GO:0007062">
    <property type="term" value="P:sister chromatid cohesion"/>
    <property type="evidence" value="ECO:0007669"/>
    <property type="project" value="InterPro"/>
</dbReference>
<dbReference type="Pfam" id="PF04825">
    <property type="entry name" value="Rad21_Rec8_N"/>
    <property type="match status" value="1"/>
</dbReference>
<dbReference type="PANTHER" id="PTHR12585">
    <property type="entry name" value="SCC1 / RAD21 FAMILY MEMBER"/>
    <property type="match status" value="1"/>
</dbReference>
<keyword evidence="6" id="KW-1185">Reference proteome</keyword>
<evidence type="ECO:0000313" key="6">
    <source>
        <dbReference type="Proteomes" id="UP000623129"/>
    </source>
</evidence>
<comment type="caution">
    <text evidence="5">The sequence shown here is derived from an EMBL/GenBank/DDBJ whole genome shotgun (WGS) entry which is preliminary data.</text>
</comment>
<sequence length="434" mass="48900">MDVRGYSRHLQPRAPTTDALHFRTGVLNREVTRHQFLCPTSERLIRTVLPSSSANFLFLFLFYDSPLSAIFQAQRRKNRRNAGRMFFSQALLWRKGPVANIWTAAYYFKKLKREQIAQTDITSSVDQIIKDIDISYRILAHLLVGIVRIFSKKVQFLEEDCNKTLKTLTESVEAIYWKNRKNSKHVQKQTSHLAETSGGGTHSGMGLLKALRARSGQVVISVPATFELDLFDLEIADDCDDPDTHQQPAAQANNAFDESDCNFFLHESYQRESGCRIFSSTCFSLIEDVIPVEMMIDLDLDITDLYDLTSSEREKTALNPDAIASAEQHQESMQNLPMEDPNEEAETVEPSVQCHESPLKDINPDANASAEQHQESTQNVHTKYPNGKAEAVKPSVACHESPLKDINVPSKEKDVPILGNMQIEMPLPMTGPGC</sequence>
<evidence type="ECO:0000256" key="1">
    <source>
        <dbReference type="ARBA" id="ARBA00004123"/>
    </source>
</evidence>
<gene>
    <name evidence="5" type="ORF">FCM35_KLT18517</name>
</gene>
<dbReference type="OrthoDB" id="10071381at2759"/>
<proteinExistence type="predicted"/>
<reference evidence="5" key="1">
    <citation type="submission" date="2020-01" db="EMBL/GenBank/DDBJ databases">
        <title>Genome sequence of Kobresia littledalei, the first chromosome-level genome in the family Cyperaceae.</title>
        <authorList>
            <person name="Qu G."/>
        </authorList>
    </citation>
    <scope>NUCLEOTIDE SEQUENCE</scope>
    <source>
        <strain evidence="5">C.B.Clarke</strain>
        <tissue evidence="5">Leaf</tissue>
    </source>
</reference>
<accession>A0A833R3S3</accession>
<comment type="subcellular location">
    <subcellularLocation>
        <location evidence="1">Nucleus</location>
    </subcellularLocation>
</comment>